<dbReference type="PANTHER" id="PTHR38567">
    <property type="entry name" value="DUF4291 DOMAIN-CONTAINING PROTEIN"/>
    <property type="match status" value="1"/>
</dbReference>
<dbReference type="PANTHER" id="PTHR38567:SF1">
    <property type="entry name" value="DUF4291 DOMAIN-CONTAINING PROTEIN"/>
    <property type="match status" value="1"/>
</dbReference>
<feature type="compositionally biased region" description="Acidic residues" evidence="1">
    <location>
        <begin position="237"/>
        <end position="250"/>
    </location>
</feature>
<evidence type="ECO:0000313" key="2">
    <source>
        <dbReference type="EMBL" id="CAD9350421.1"/>
    </source>
</evidence>
<dbReference type="Pfam" id="PF14124">
    <property type="entry name" value="DUF4291"/>
    <property type="match status" value="1"/>
</dbReference>
<dbReference type="InterPro" id="IPR025633">
    <property type="entry name" value="DUF4291"/>
</dbReference>
<accession>A0A7S1ZWA5</accession>
<proteinExistence type="predicted"/>
<feature type="region of interest" description="Disordered" evidence="1">
    <location>
        <begin position="237"/>
        <end position="256"/>
    </location>
</feature>
<sequence>MTSKATLYKQDKKSNNFREIRSIHTKDTIRVYQAYNDQIANAAVQANSFQAPLQSGLWSKNRMTWIKPSKVWMAYRCGWTVLKDKNQSRVLALDLSRSYFESLLEQATITHPGSSSNGKNKKNKKCRDCDVVVQWDPERIMDVNAHGKQSFTTPVPSMRSIQIGLRNSAVDLLLDEKFVLRITDVTQDFRNALKALKAGDMEAAESCLFPDCNLGKECVMDVPCEIRKILCMDDDDDDDNNNDFNEDSVEVQEKIE</sequence>
<evidence type="ECO:0000256" key="1">
    <source>
        <dbReference type="SAM" id="MobiDB-lite"/>
    </source>
</evidence>
<dbReference type="AlphaFoldDB" id="A0A7S1ZWA5"/>
<reference evidence="2" key="1">
    <citation type="submission" date="2021-01" db="EMBL/GenBank/DDBJ databases">
        <authorList>
            <person name="Corre E."/>
            <person name="Pelletier E."/>
            <person name="Niang G."/>
            <person name="Scheremetjew M."/>
            <person name="Finn R."/>
            <person name="Kale V."/>
            <person name="Holt S."/>
            <person name="Cochrane G."/>
            <person name="Meng A."/>
            <person name="Brown T."/>
            <person name="Cohen L."/>
        </authorList>
    </citation>
    <scope>NUCLEOTIDE SEQUENCE</scope>
    <source>
        <strain evidence="2">Pop2</strain>
    </source>
</reference>
<gene>
    <name evidence="2" type="ORF">DBRI1063_LOCUS21444</name>
</gene>
<name>A0A7S1ZWA5_9STRA</name>
<dbReference type="EMBL" id="HBGN01033201">
    <property type="protein sequence ID" value="CAD9350421.1"/>
    <property type="molecule type" value="Transcribed_RNA"/>
</dbReference>
<organism evidence="2">
    <name type="scientific">Ditylum brightwellii</name>
    <dbReference type="NCBI Taxonomy" id="49249"/>
    <lineage>
        <taxon>Eukaryota</taxon>
        <taxon>Sar</taxon>
        <taxon>Stramenopiles</taxon>
        <taxon>Ochrophyta</taxon>
        <taxon>Bacillariophyta</taxon>
        <taxon>Mediophyceae</taxon>
        <taxon>Lithodesmiophycidae</taxon>
        <taxon>Lithodesmiales</taxon>
        <taxon>Lithodesmiaceae</taxon>
        <taxon>Ditylum</taxon>
    </lineage>
</organism>
<evidence type="ECO:0008006" key="3">
    <source>
        <dbReference type="Google" id="ProtNLM"/>
    </source>
</evidence>
<protein>
    <recommendedName>
        <fullName evidence="3">DUF4291 domain-containing protein</fullName>
    </recommendedName>
</protein>